<dbReference type="RefSeq" id="WP_303276932.1">
    <property type="nucleotide sequence ID" value="NZ_JAUOEK010000068.1"/>
</dbReference>
<accession>A0ABT8W7Y9</accession>
<comment type="caution">
    <text evidence="1">The sequence shown here is derived from an EMBL/GenBank/DDBJ whole genome shotgun (WGS) entry which is preliminary data.</text>
</comment>
<name>A0ABT8W7Y9_9FLAO</name>
<organism evidence="1 2">
    <name type="scientific">Flavivirga aquimarina</name>
    <dbReference type="NCBI Taxonomy" id="2027862"/>
    <lineage>
        <taxon>Bacteria</taxon>
        <taxon>Pseudomonadati</taxon>
        <taxon>Bacteroidota</taxon>
        <taxon>Flavobacteriia</taxon>
        <taxon>Flavobacteriales</taxon>
        <taxon>Flavobacteriaceae</taxon>
        <taxon>Flavivirga</taxon>
    </lineage>
</organism>
<sequence>MIIIISQSFYGQVSDLLLIEKEKQYVIQKILQEKNSDATTSFIKKAQQANISKSEIDSLLIAKETYLYLQKRIQNNAKLRDSLFLFSENKGTLKRENFNMYRKKLTDILSQKQFYNLYKDIIDAKSKLAVKHKMNEVVKTYKVEERTRKELLTIIEPLYKDICLAEVYYNYDKKLAQYEKYQLEKRLALKVEEKIKRLGLQKAHTIFDSSDSKVIDFIKTARSLKIKDSLIVEITNRIEDLNQQLENSKKSQGVSKPEYLYTLYDDSLDSSDAYRAFENYVTSVLTQNQYQWLFWDQLKPKIDQMSRQRFVEFSTRYNLDDFNNKGSKLLQQWIHRYVTEEVIANRYYAHESSLASVKVKLVKTKADKKYKEIIEGIIKKPTIEINVIPRVKDFLANAAEQGVDIEKTHKILQACLEYELKQEEIMVLKKYNKTTVYSLENDDKKIQTRDSFRYFLTKNLTKEEYRKLFWKQLKPEIDARVKSRLNKVRETYPKIKGSPFEELHLMIQNQVTNETVAKYYYSYDKKIAKQKVKALNYKFNKEYKEKIKQNKI</sequence>
<dbReference type="EMBL" id="JAUOEK010000068">
    <property type="protein sequence ID" value="MDO5969244.1"/>
    <property type="molecule type" value="Genomic_DNA"/>
</dbReference>
<dbReference type="Proteomes" id="UP001176883">
    <property type="component" value="Unassembled WGS sequence"/>
</dbReference>
<evidence type="ECO:0008006" key="3">
    <source>
        <dbReference type="Google" id="ProtNLM"/>
    </source>
</evidence>
<reference evidence="1" key="1">
    <citation type="submission" date="2023-07" db="EMBL/GenBank/DDBJ databases">
        <title>Two novel species in the genus Flavivirga.</title>
        <authorList>
            <person name="Kwon K."/>
        </authorList>
    </citation>
    <scope>NUCLEOTIDE SEQUENCE</scope>
    <source>
        <strain evidence="1">KCTC 52353</strain>
    </source>
</reference>
<evidence type="ECO:0000313" key="2">
    <source>
        <dbReference type="Proteomes" id="UP001176883"/>
    </source>
</evidence>
<evidence type="ECO:0000313" key="1">
    <source>
        <dbReference type="EMBL" id="MDO5969244.1"/>
    </source>
</evidence>
<proteinExistence type="predicted"/>
<protein>
    <recommendedName>
        <fullName evidence="3">RGS domain-containing protein</fullName>
    </recommendedName>
</protein>
<gene>
    <name evidence="1" type="ORF">Q4Q35_05435</name>
</gene>
<keyword evidence="2" id="KW-1185">Reference proteome</keyword>